<proteinExistence type="inferred from homology"/>
<dbReference type="Pfam" id="PF09335">
    <property type="entry name" value="VTT_dom"/>
    <property type="match status" value="1"/>
</dbReference>
<dbReference type="InterPro" id="IPR032816">
    <property type="entry name" value="VTT_dom"/>
</dbReference>
<keyword evidence="5" id="KW-1185">Reference proteome</keyword>
<dbReference type="PANTHER" id="PTHR42709">
    <property type="entry name" value="ALKALINE PHOSPHATASE LIKE PROTEIN"/>
    <property type="match status" value="1"/>
</dbReference>
<keyword evidence="2" id="KW-0812">Transmembrane</keyword>
<organism evidence="4 5">
    <name type="scientific">Effusibacillus consociatus</name>
    <dbReference type="NCBI Taxonomy" id="1117041"/>
    <lineage>
        <taxon>Bacteria</taxon>
        <taxon>Bacillati</taxon>
        <taxon>Bacillota</taxon>
        <taxon>Bacilli</taxon>
        <taxon>Bacillales</taxon>
        <taxon>Alicyclobacillaceae</taxon>
        <taxon>Effusibacillus</taxon>
    </lineage>
</organism>
<evidence type="ECO:0000256" key="2">
    <source>
        <dbReference type="SAM" id="Phobius"/>
    </source>
</evidence>
<keyword evidence="2" id="KW-0472">Membrane</keyword>
<protein>
    <submittedName>
        <fullName evidence="4">DedA family protein</fullName>
    </submittedName>
</protein>
<feature type="domain" description="VTT" evidence="3">
    <location>
        <begin position="31"/>
        <end position="156"/>
    </location>
</feature>
<feature type="transmembrane region" description="Helical" evidence="2">
    <location>
        <begin position="133"/>
        <end position="152"/>
    </location>
</feature>
<dbReference type="EMBL" id="JBHSHC010000064">
    <property type="protein sequence ID" value="MFC4767505.1"/>
    <property type="molecule type" value="Genomic_DNA"/>
</dbReference>
<evidence type="ECO:0000313" key="5">
    <source>
        <dbReference type="Proteomes" id="UP001596002"/>
    </source>
</evidence>
<feature type="transmembrane region" description="Helical" evidence="2">
    <location>
        <begin position="51"/>
        <end position="73"/>
    </location>
</feature>
<dbReference type="PANTHER" id="PTHR42709:SF9">
    <property type="entry name" value="ALKALINE PHOSPHATASE LIKE PROTEIN"/>
    <property type="match status" value="1"/>
</dbReference>
<sequence length="215" mass="24553">MDVNDVIHWVNQYGYWALFFCLWLGIVGMPIPDEAVVMTGGFVTSLNLLHVFPAFLVTYLGVISGLTLGFVWGRVLGAPILDRLAKKKNLARYIDKSQELINRYGSFTLCISYFIPIVRHVVPYVAGVAKMAYWRYALFSYSTGLVWTLLFFTAGRYSGVHLEQIGRTIDSYGFYIVVITVFVGARILTLFWLRKNRERSRRSKSAIIELDGTKR</sequence>
<evidence type="ECO:0000259" key="3">
    <source>
        <dbReference type="Pfam" id="PF09335"/>
    </source>
</evidence>
<feature type="transmembrane region" description="Helical" evidence="2">
    <location>
        <begin position="12"/>
        <end position="31"/>
    </location>
</feature>
<name>A0ABV9PZM7_9BACL</name>
<evidence type="ECO:0000313" key="4">
    <source>
        <dbReference type="EMBL" id="MFC4767505.1"/>
    </source>
</evidence>
<comment type="caution">
    <text evidence="4">The sequence shown here is derived from an EMBL/GenBank/DDBJ whole genome shotgun (WGS) entry which is preliminary data.</text>
</comment>
<dbReference type="Proteomes" id="UP001596002">
    <property type="component" value="Unassembled WGS sequence"/>
</dbReference>
<evidence type="ECO:0000256" key="1">
    <source>
        <dbReference type="ARBA" id="ARBA00010792"/>
    </source>
</evidence>
<reference evidence="5" key="1">
    <citation type="journal article" date="2019" name="Int. J. Syst. Evol. Microbiol.">
        <title>The Global Catalogue of Microorganisms (GCM) 10K type strain sequencing project: providing services to taxonomists for standard genome sequencing and annotation.</title>
        <authorList>
            <consortium name="The Broad Institute Genomics Platform"/>
            <consortium name="The Broad Institute Genome Sequencing Center for Infectious Disease"/>
            <person name="Wu L."/>
            <person name="Ma J."/>
        </authorList>
    </citation>
    <scope>NUCLEOTIDE SEQUENCE [LARGE SCALE GENOMIC DNA]</scope>
    <source>
        <strain evidence="5">WYCCWR 12678</strain>
    </source>
</reference>
<dbReference type="RefSeq" id="WP_380025427.1">
    <property type="nucleotide sequence ID" value="NZ_JBHSHC010000064.1"/>
</dbReference>
<gene>
    <name evidence="4" type="ORF">ACFO8Q_09035</name>
</gene>
<accession>A0ABV9PZM7</accession>
<comment type="similarity">
    <text evidence="1">Belongs to the DedA family.</text>
</comment>
<feature type="transmembrane region" description="Helical" evidence="2">
    <location>
        <begin position="172"/>
        <end position="193"/>
    </location>
</feature>
<keyword evidence="2" id="KW-1133">Transmembrane helix</keyword>
<dbReference type="InterPro" id="IPR051311">
    <property type="entry name" value="DedA_domain"/>
</dbReference>